<sequence>MVERSVVSGLLALLRVESDKIGAAPYDSCLRTVVEGIKPFVFHLGVKILMICFQRDLYGLVVCCVDIIGHVAAGGILYWTIVGLETSLARPRFTLVLEGTMTNSTYVSRYSFNLIPYRFKVRDRFSAYMTYVSALQGFSLNPGWRNVSVCLRMFAAKTVVSVLMLSNLINDRGIWIKGSHRFVPGKKRVPTLCFVRLCSAIEPRALLVKDQTMELLFYDCLQKDAEFWFGLYGEA</sequence>
<dbReference type="AlphaFoldDB" id="A0A8S9RS63"/>
<proteinExistence type="predicted"/>
<evidence type="ECO:0000313" key="2">
    <source>
        <dbReference type="Proteomes" id="UP000712600"/>
    </source>
</evidence>
<reference evidence="1" key="1">
    <citation type="submission" date="2019-12" db="EMBL/GenBank/DDBJ databases">
        <title>Genome sequencing and annotation of Brassica cretica.</title>
        <authorList>
            <person name="Studholme D.J."/>
            <person name="Sarris P."/>
        </authorList>
    </citation>
    <scope>NUCLEOTIDE SEQUENCE</scope>
    <source>
        <strain evidence="1">PFS-109/04</strain>
        <tissue evidence="1">Leaf</tissue>
    </source>
</reference>
<evidence type="ECO:0000313" key="1">
    <source>
        <dbReference type="EMBL" id="KAF3575315.1"/>
    </source>
</evidence>
<protein>
    <submittedName>
        <fullName evidence="1">Uncharacterized protein</fullName>
    </submittedName>
</protein>
<comment type="caution">
    <text evidence="1">The sequence shown here is derived from an EMBL/GenBank/DDBJ whole genome shotgun (WGS) entry which is preliminary data.</text>
</comment>
<organism evidence="1 2">
    <name type="scientific">Brassica cretica</name>
    <name type="common">Mustard</name>
    <dbReference type="NCBI Taxonomy" id="69181"/>
    <lineage>
        <taxon>Eukaryota</taxon>
        <taxon>Viridiplantae</taxon>
        <taxon>Streptophyta</taxon>
        <taxon>Embryophyta</taxon>
        <taxon>Tracheophyta</taxon>
        <taxon>Spermatophyta</taxon>
        <taxon>Magnoliopsida</taxon>
        <taxon>eudicotyledons</taxon>
        <taxon>Gunneridae</taxon>
        <taxon>Pentapetalae</taxon>
        <taxon>rosids</taxon>
        <taxon>malvids</taxon>
        <taxon>Brassicales</taxon>
        <taxon>Brassicaceae</taxon>
        <taxon>Brassiceae</taxon>
        <taxon>Brassica</taxon>
    </lineage>
</organism>
<accession>A0A8S9RS63</accession>
<name>A0A8S9RS63_BRACR</name>
<dbReference type="EMBL" id="QGKX02000095">
    <property type="protein sequence ID" value="KAF3575315.1"/>
    <property type="molecule type" value="Genomic_DNA"/>
</dbReference>
<dbReference type="Proteomes" id="UP000712600">
    <property type="component" value="Unassembled WGS sequence"/>
</dbReference>
<gene>
    <name evidence="1" type="ORF">F2Q69_00058726</name>
</gene>